<dbReference type="PANTHER" id="PTHR43433">
    <property type="entry name" value="HYDROLASE, ALPHA/BETA FOLD FAMILY PROTEIN"/>
    <property type="match status" value="1"/>
</dbReference>
<name>A0ABP8AIK3_9ACTN</name>
<evidence type="ECO:0000313" key="3">
    <source>
        <dbReference type="Proteomes" id="UP001501251"/>
    </source>
</evidence>
<protein>
    <submittedName>
        <fullName evidence="2">Alpha/beta fold hydrolase</fullName>
    </submittedName>
</protein>
<dbReference type="PRINTS" id="PR00111">
    <property type="entry name" value="ABHYDROLASE"/>
</dbReference>
<dbReference type="SUPFAM" id="SSF53474">
    <property type="entry name" value="alpha/beta-Hydrolases"/>
    <property type="match status" value="1"/>
</dbReference>
<dbReference type="PANTHER" id="PTHR43433:SF4">
    <property type="entry name" value="NON-HEME CHLOROPEROXIDASE-RELATED"/>
    <property type="match status" value="1"/>
</dbReference>
<proteinExistence type="predicted"/>
<sequence>MTRAGAGREPLVLLSGMLGDASLWEEVTPRLAGRVLALPARIDLDDSVAAMAARVLADAPGRFALAGHSLGGIVALEVIRRTPHRVTRLAVLNASGRGPSPAQLAAWEAWRDRVTAGGFDAVAAELAVATLPGPRRAAPDLVARNERMARTVGGDGLLRQLAAQRTRPGSLGARGGLSGVGVPVLVLGGELDEVCPPPLQRELAAAFGRTAPDVTGVDGGFGGRGGGSVGSGEAGGPAELVILADAGHMTPIERPEAVAAELSRWLDRRS</sequence>
<dbReference type="InterPro" id="IPR029058">
    <property type="entry name" value="AB_hydrolase_fold"/>
</dbReference>
<keyword evidence="3" id="KW-1185">Reference proteome</keyword>
<organism evidence="2 3">
    <name type="scientific">Streptosporangium oxazolinicum</name>
    <dbReference type="NCBI Taxonomy" id="909287"/>
    <lineage>
        <taxon>Bacteria</taxon>
        <taxon>Bacillati</taxon>
        <taxon>Actinomycetota</taxon>
        <taxon>Actinomycetes</taxon>
        <taxon>Streptosporangiales</taxon>
        <taxon>Streptosporangiaceae</taxon>
        <taxon>Streptosporangium</taxon>
    </lineage>
</organism>
<evidence type="ECO:0000313" key="2">
    <source>
        <dbReference type="EMBL" id="GAA4184547.1"/>
    </source>
</evidence>
<keyword evidence="2" id="KW-0378">Hydrolase</keyword>
<dbReference type="Pfam" id="PF12697">
    <property type="entry name" value="Abhydrolase_6"/>
    <property type="match status" value="1"/>
</dbReference>
<reference evidence="3" key="1">
    <citation type="journal article" date="2019" name="Int. J. Syst. Evol. Microbiol.">
        <title>The Global Catalogue of Microorganisms (GCM) 10K type strain sequencing project: providing services to taxonomists for standard genome sequencing and annotation.</title>
        <authorList>
            <consortium name="The Broad Institute Genomics Platform"/>
            <consortium name="The Broad Institute Genome Sequencing Center for Infectious Disease"/>
            <person name="Wu L."/>
            <person name="Ma J."/>
        </authorList>
    </citation>
    <scope>NUCLEOTIDE SEQUENCE [LARGE SCALE GENOMIC DNA]</scope>
    <source>
        <strain evidence="3">JCM 17388</strain>
    </source>
</reference>
<dbReference type="GO" id="GO:0016787">
    <property type="term" value="F:hydrolase activity"/>
    <property type="evidence" value="ECO:0007669"/>
    <property type="project" value="UniProtKB-KW"/>
</dbReference>
<gene>
    <name evidence="2" type="ORF">GCM10022252_13640</name>
</gene>
<comment type="caution">
    <text evidence="2">The sequence shown here is derived from an EMBL/GenBank/DDBJ whole genome shotgun (WGS) entry which is preliminary data.</text>
</comment>
<dbReference type="InterPro" id="IPR000073">
    <property type="entry name" value="AB_hydrolase_1"/>
</dbReference>
<evidence type="ECO:0000259" key="1">
    <source>
        <dbReference type="Pfam" id="PF12697"/>
    </source>
</evidence>
<dbReference type="EMBL" id="BAABAQ010000002">
    <property type="protein sequence ID" value="GAA4184547.1"/>
    <property type="molecule type" value="Genomic_DNA"/>
</dbReference>
<dbReference type="Gene3D" id="3.40.50.1820">
    <property type="entry name" value="alpha/beta hydrolase"/>
    <property type="match status" value="1"/>
</dbReference>
<accession>A0ABP8AIK3</accession>
<feature type="domain" description="AB hydrolase-1" evidence="1">
    <location>
        <begin position="11"/>
        <end position="260"/>
    </location>
</feature>
<dbReference type="InterPro" id="IPR050471">
    <property type="entry name" value="AB_hydrolase"/>
</dbReference>
<dbReference type="Proteomes" id="UP001501251">
    <property type="component" value="Unassembled WGS sequence"/>
</dbReference>
<dbReference type="RefSeq" id="WP_344916085.1">
    <property type="nucleotide sequence ID" value="NZ_BAABAQ010000002.1"/>
</dbReference>